<dbReference type="InterPro" id="IPR036922">
    <property type="entry name" value="Rieske_2Fe-2S_sf"/>
</dbReference>
<dbReference type="PROSITE" id="PS51296">
    <property type="entry name" value="RIESKE"/>
    <property type="match status" value="1"/>
</dbReference>
<organism evidence="7">
    <name type="scientific">Nostoc flagelliforme str. Sunitezuoqi</name>
    <dbReference type="NCBI Taxonomy" id="676037"/>
    <lineage>
        <taxon>Bacteria</taxon>
        <taxon>Bacillati</taxon>
        <taxon>Cyanobacteriota</taxon>
        <taxon>Cyanophyceae</taxon>
        <taxon>Nostocales</taxon>
        <taxon>Nostocaceae</taxon>
        <taxon>Nostoc</taxon>
    </lineage>
</organism>
<keyword evidence="1" id="KW-0001">2Fe-2S</keyword>
<dbReference type="PANTHER" id="PTHR21266">
    <property type="entry name" value="IRON-SULFUR DOMAIN CONTAINING PROTEIN"/>
    <property type="match status" value="1"/>
</dbReference>
<name>E7DPK7_9NOSO</name>
<dbReference type="AlphaFoldDB" id="E7DPK7"/>
<proteinExistence type="predicted"/>
<dbReference type="InterPro" id="IPR015881">
    <property type="entry name" value="ARHD_Rieske_2Fe_2S"/>
</dbReference>
<keyword evidence="4" id="KW-0408">Iron</keyword>
<dbReference type="EMBL" id="HQ291095">
    <property type="protein sequence ID" value="ADO19015.1"/>
    <property type="molecule type" value="Genomic_DNA"/>
</dbReference>
<reference evidence="7" key="1">
    <citation type="journal article" date="2011" name="Acta Physiol. Plant.">
        <title>An investigation on the genetic background of Nostoc flagelliforme by similarity analysis of its partial genomic DNA and phylogenetic comparison of deduced related species.</title>
        <authorList>
            <person name="Gao X."/>
            <person name="Liu K."/>
            <person name="Qiu B.S."/>
        </authorList>
    </citation>
    <scope>NUCLEOTIDE SEQUENCE</scope>
    <source>
        <strain evidence="7">Sunitezuoqi</strain>
    </source>
</reference>
<feature type="domain" description="Rieske" evidence="6">
    <location>
        <begin position="13"/>
        <end position="117"/>
    </location>
</feature>
<dbReference type="Pfam" id="PF19112">
    <property type="entry name" value="VanA_C"/>
    <property type="match status" value="1"/>
</dbReference>
<dbReference type="InterPro" id="IPR050584">
    <property type="entry name" value="Cholesterol_7-desaturase"/>
</dbReference>
<dbReference type="SUPFAM" id="SSF55961">
    <property type="entry name" value="Bet v1-like"/>
    <property type="match status" value="1"/>
</dbReference>
<evidence type="ECO:0000256" key="4">
    <source>
        <dbReference type="ARBA" id="ARBA00023004"/>
    </source>
</evidence>
<dbReference type="GO" id="GO:0005506">
    <property type="term" value="F:iron ion binding"/>
    <property type="evidence" value="ECO:0007669"/>
    <property type="project" value="InterPro"/>
</dbReference>
<evidence type="ECO:0000256" key="2">
    <source>
        <dbReference type="ARBA" id="ARBA00022723"/>
    </source>
</evidence>
<gene>
    <name evidence="7" type="ORF">Nfla_2301</name>
</gene>
<evidence type="ECO:0000313" key="7">
    <source>
        <dbReference type="EMBL" id="ADO19015.1"/>
    </source>
</evidence>
<dbReference type="GO" id="GO:0004497">
    <property type="term" value="F:monooxygenase activity"/>
    <property type="evidence" value="ECO:0007669"/>
    <property type="project" value="UniProtKB-ARBA"/>
</dbReference>
<sequence>MQEQEVNVLKNFWYACEFSSVITDKPKRVPLLSQQFVLYRNSQKQIVAFLDQCPHRGAALSNGWLENDCIRCPYHGWKYQADGTCIEIPANQPGVPISKKARLITYPVQEKYGFVWLFWGDLPQRECPPLPSFPEVKDPSLRSVEFEFKWNAHYTRLVENSIDPAHSAFVHANSFGSGMTQQPQLPEYEANLEDWGGSSLIYLKQHIPKGIFWKYTHRKTHSEIKTIRSFYMPNIIYSDFERFITFVVHVPIDEHTTVSKFIQFRSFLTQPWADAIFKKYSLKINQEDKLVVECQRPKIIPYNLTDEIHTSSDALSLAYRKLRKKCLDMGWATVPF</sequence>
<dbReference type="InterPro" id="IPR044043">
    <property type="entry name" value="VanA_C_cat"/>
</dbReference>
<evidence type="ECO:0000256" key="1">
    <source>
        <dbReference type="ARBA" id="ARBA00022714"/>
    </source>
</evidence>
<keyword evidence="2" id="KW-0479">Metal-binding</keyword>
<protein>
    <submittedName>
        <fullName evidence="7">Rieske (2Fe-2S) domain protein</fullName>
    </submittedName>
</protein>
<accession>E7DPK7</accession>
<dbReference type="Pfam" id="PF00355">
    <property type="entry name" value="Rieske"/>
    <property type="match status" value="1"/>
</dbReference>
<keyword evidence="3" id="KW-0560">Oxidoreductase</keyword>
<dbReference type="PANTHER" id="PTHR21266:SF59">
    <property type="entry name" value="BLR4922 PROTEIN"/>
    <property type="match status" value="1"/>
</dbReference>
<keyword evidence="5" id="KW-0411">Iron-sulfur</keyword>
<dbReference type="Gene3D" id="2.102.10.10">
    <property type="entry name" value="Rieske [2Fe-2S] iron-sulphur domain"/>
    <property type="match status" value="1"/>
</dbReference>
<dbReference type="SUPFAM" id="SSF50022">
    <property type="entry name" value="ISP domain"/>
    <property type="match status" value="1"/>
</dbReference>
<dbReference type="GO" id="GO:0051537">
    <property type="term" value="F:2 iron, 2 sulfur cluster binding"/>
    <property type="evidence" value="ECO:0007669"/>
    <property type="project" value="UniProtKB-KW"/>
</dbReference>
<evidence type="ECO:0000259" key="6">
    <source>
        <dbReference type="PROSITE" id="PS51296"/>
    </source>
</evidence>
<dbReference type="InterPro" id="IPR017941">
    <property type="entry name" value="Rieske_2Fe-2S"/>
</dbReference>
<dbReference type="GO" id="GO:0016705">
    <property type="term" value="F:oxidoreductase activity, acting on paired donors, with incorporation or reduction of molecular oxygen"/>
    <property type="evidence" value="ECO:0007669"/>
    <property type="project" value="UniProtKB-ARBA"/>
</dbReference>
<dbReference type="PROSITE" id="PS00570">
    <property type="entry name" value="RING_HYDROXYL_ALPHA"/>
    <property type="match status" value="1"/>
</dbReference>
<evidence type="ECO:0000256" key="3">
    <source>
        <dbReference type="ARBA" id="ARBA00023002"/>
    </source>
</evidence>
<evidence type="ECO:0000256" key="5">
    <source>
        <dbReference type="ARBA" id="ARBA00023014"/>
    </source>
</evidence>
<dbReference type="Gene3D" id="3.90.380.10">
    <property type="entry name" value="Naphthalene 1,2-dioxygenase Alpha Subunit, Chain A, domain 1"/>
    <property type="match status" value="1"/>
</dbReference>